<evidence type="ECO:0000313" key="2">
    <source>
        <dbReference type="EMBL" id="MDH4763326.1"/>
    </source>
</evidence>
<dbReference type="NCBIfam" id="TIGR03760">
    <property type="entry name" value="ICE_TraI_Pfluor"/>
    <property type="match status" value="1"/>
</dbReference>
<name>A0ABT6IFV4_9PSED</name>
<dbReference type="Gene3D" id="1.10.3210.40">
    <property type="match status" value="1"/>
</dbReference>
<reference evidence="2 3" key="1">
    <citation type="submission" date="2022-10" db="EMBL/GenBank/DDBJ databases">
        <title>A novel Pseudomonas species, isolated from Passiflora incarnata leaves.</title>
        <authorList>
            <person name="Cueva-Yesquen L.G."/>
            <person name="Fantinatti-Garboggini F."/>
        </authorList>
    </citation>
    <scope>NUCLEOTIDE SEQUENCE [LARGE SCALE GENOMIC DNA]</scope>
    <source>
        <strain evidence="2 3">CBMAI 2609</strain>
    </source>
</reference>
<dbReference type="InterPro" id="IPR011119">
    <property type="entry name" value="Unchr_helicase_relaxase_TraI"/>
</dbReference>
<gene>
    <name evidence="2" type="ORF">OMP44_10490</name>
</gene>
<evidence type="ECO:0000259" key="1">
    <source>
        <dbReference type="Pfam" id="PF07514"/>
    </source>
</evidence>
<evidence type="ECO:0000313" key="3">
    <source>
        <dbReference type="Proteomes" id="UP001157461"/>
    </source>
</evidence>
<dbReference type="EMBL" id="JAPDIQ010000004">
    <property type="protein sequence ID" value="MDH4763326.1"/>
    <property type="molecule type" value="Genomic_DNA"/>
</dbReference>
<keyword evidence="3" id="KW-1185">Reference proteome</keyword>
<protein>
    <submittedName>
        <fullName evidence="2">TraI domain-containing protein</fullName>
    </submittedName>
</protein>
<sequence length="243" mass="27526">MFMRWRRHFHAAVSSASNTSALASNGLHHPLPGAELLERPERQTLMDQIWQRTAVSREQFDRLYRTPLQRYAELVQAFPVSLDGPYRYAGGMLDHALQRVCYALRLRQACLLPIGAPPEEQAAQAEAWTAGVAYAALLQDLGKLVVDLCVEQDDGSLWYPWQGPLRRPYCYHYLPEQPYRLHSAATALMYSHVLDTDLLAWLRGYETLWTNLLFMISGQEAQAGILGDLTFQASQAVMDQATC</sequence>
<proteinExistence type="predicted"/>
<accession>A0ABT6IFV4</accession>
<feature type="domain" description="Uncharacterised" evidence="1">
    <location>
        <begin position="28"/>
        <end position="240"/>
    </location>
</feature>
<dbReference type="RefSeq" id="WP_280307755.1">
    <property type="nucleotide sequence ID" value="NZ_JAPDIQ010000004.1"/>
</dbReference>
<dbReference type="Proteomes" id="UP001157461">
    <property type="component" value="Unassembled WGS sequence"/>
</dbReference>
<comment type="caution">
    <text evidence="2">The sequence shown here is derived from an EMBL/GenBank/DDBJ whole genome shotgun (WGS) entry which is preliminary data.</text>
</comment>
<dbReference type="Pfam" id="PF07514">
    <property type="entry name" value="TraI_2"/>
    <property type="match status" value="1"/>
</dbReference>
<dbReference type="InterPro" id="IPR022391">
    <property type="entry name" value="ICE_relaxase_PFGI-1"/>
</dbReference>
<organism evidence="2 3">
    <name type="scientific">Pseudomonas flavocrustae</name>
    <dbReference type="NCBI Taxonomy" id="2991719"/>
    <lineage>
        <taxon>Bacteria</taxon>
        <taxon>Pseudomonadati</taxon>
        <taxon>Pseudomonadota</taxon>
        <taxon>Gammaproteobacteria</taxon>
        <taxon>Pseudomonadales</taxon>
        <taxon>Pseudomonadaceae</taxon>
        <taxon>Pseudomonas</taxon>
    </lineage>
</organism>